<name>A0ACC1XLK9_MELAZ</name>
<sequence length="354" mass="39924">MSSDLYVFDNSIYRQHSISEMMFSSDGGDLNFFSESLSSFCDSSSIDVLQAFSNNSSSTKNNQIPVDESSSSIDQFANTLLSSSPPSHLLENLSLCQTTHLQQPLANGYQDFSGLDSTEVKSEDSLVGFDSSYNQIQETFVPNSYSGVENVAKYMQRSYSSNSFEAKPGFLFQPRFDALLESPNFHNQGLSSPENSFFAGQMRRVCSTGDLQNIRTPHKAQRSFSSPLATESSLMEEANFKVGRYSAEERRERILKYRAKRNQRNFNKTIKYACRKTLADNRPRIRGRFARNDEAGEIPKAAGSARDEDEDELWLDGLQEEEEDPVGTMRGSGPFVSSFGHQQQQQQFHYYGCF</sequence>
<keyword evidence="2" id="KW-1185">Reference proteome</keyword>
<dbReference type="EMBL" id="CM051401">
    <property type="protein sequence ID" value="KAJ4712036.1"/>
    <property type="molecule type" value="Genomic_DNA"/>
</dbReference>
<dbReference type="Proteomes" id="UP001164539">
    <property type="component" value="Chromosome 8"/>
</dbReference>
<evidence type="ECO:0000313" key="1">
    <source>
        <dbReference type="EMBL" id="KAJ4712036.1"/>
    </source>
</evidence>
<protein>
    <submittedName>
        <fullName evidence="1">Zinc finger protein CONSTANS-like</fullName>
    </submittedName>
</protein>
<reference evidence="1 2" key="1">
    <citation type="journal article" date="2023" name="Science">
        <title>Complex scaffold remodeling in plant triterpene biosynthesis.</title>
        <authorList>
            <person name="De La Pena R."/>
            <person name="Hodgson H."/>
            <person name="Liu J.C."/>
            <person name="Stephenson M.J."/>
            <person name="Martin A.C."/>
            <person name="Owen C."/>
            <person name="Harkess A."/>
            <person name="Leebens-Mack J."/>
            <person name="Jimenez L.E."/>
            <person name="Osbourn A."/>
            <person name="Sattely E.S."/>
        </authorList>
    </citation>
    <scope>NUCLEOTIDE SEQUENCE [LARGE SCALE GENOMIC DNA]</scope>
    <source>
        <strain evidence="2">cv. JPN11</strain>
        <tissue evidence="1">Leaf</tissue>
    </source>
</reference>
<proteinExistence type="predicted"/>
<comment type="caution">
    <text evidence="1">The sequence shown here is derived from an EMBL/GenBank/DDBJ whole genome shotgun (WGS) entry which is preliminary data.</text>
</comment>
<evidence type="ECO:0000313" key="2">
    <source>
        <dbReference type="Proteomes" id="UP001164539"/>
    </source>
</evidence>
<gene>
    <name evidence="1" type="ORF">OWV82_014351</name>
</gene>
<accession>A0ACC1XLK9</accession>
<organism evidence="1 2">
    <name type="scientific">Melia azedarach</name>
    <name type="common">Chinaberry tree</name>
    <dbReference type="NCBI Taxonomy" id="155640"/>
    <lineage>
        <taxon>Eukaryota</taxon>
        <taxon>Viridiplantae</taxon>
        <taxon>Streptophyta</taxon>
        <taxon>Embryophyta</taxon>
        <taxon>Tracheophyta</taxon>
        <taxon>Spermatophyta</taxon>
        <taxon>Magnoliopsida</taxon>
        <taxon>eudicotyledons</taxon>
        <taxon>Gunneridae</taxon>
        <taxon>Pentapetalae</taxon>
        <taxon>rosids</taxon>
        <taxon>malvids</taxon>
        <taxon>Sapindales</taxon>
        <taxon>Meliaceae</taxon>
        <taxon>Melia</taxon>
    </lineage>
</organism>